<evidence type="ECO:0000313" key="2">
    <source>
        <dbReference type="EMBL" id="KIM53185.1"/>
    </source>
</evidence>
<dbReference type="InterPro" id="IPR037175">
    <property type="entry name" value="KFase_sf"/>
</dbReference>
<dbReference type="PANTHER" id="PTHR31118">
    <property type="entry name" value="CYCLASE-LIKE PROTEIN 2"/>
    <property type="match status" value="1"/>
</dbReference>
<comment type="similarity">
    <text evidence="1">Belongs to the Cyclase 1 superfamily.</text>
</comment>
<accession>A0A0C3CX98</accession>
<dbReference type="Pfam" id="PF04199">
    <property type="entry name" value="Cyclase"/>
    <property type="match status" value="1"/>
</dbReference>
<dbReference type="EMBL" id="KN822188">
    <property type="protein sequence ID" value="KIM53185.1"/>
    <property type="molecule type" value="Genomic_DNA"/>
</dbReference>
<evidence type="ECO:0008006" key="4">
    <source>
        <dbReference type="Google" id="ProtNLM"/>
    </source>
</evidence>
<dbReference type="Gene3D" id="3.50.30.50">
    <property type="entry name" value="Putative cyclase"/>
    <property type="match status" value="1"/>
</dbReference>
<reference evidence="2 3" key="1">
    <citation type="submission" date="2014-04" db="EMBL/GenBank/DDBJ databases">
        <authorList>
            <consortium name="DOE Joint Genome Institute"/>
            <person name="Kuo A."/>
            <person name="Kohler A."/>
            <person name="Nagy L.G."/>
            <person name="Floudas D."/>
            <person name="Copeland A."/>
            <person name="Barry K.W."/>
            <person name="Cichocki N."/>
            <person name="Veneault-Fourrey C."/>
            <person name="LaButti K."/>
            <person name="Lindquist E.A."/>
            <person name="Lipzen A."/>
            <person name="Lundell T."/>
            <person name="Morin E."/>
            <person name="Murat C."/>
            <person name="Sun H."/>
            <person name="Tunlid A."/>
            <person name="Henrissat B."/>
            <person name="Grigoriev I.V."/>
            <person name="Hibbett D.S."/>
            <person name="Martin F."/>
            <person name="Nordberg H.P."/>
            <person name="Cantor M.N."/>
            <person name="Hua S.X."/>
        </authorList>
    </citation>
    <scope>NUCLEOTIDE SEQUENCE [LARGE SCALE GENOMIC DNA]</scope>
    <source>
        <strain evidence="2 3">Foug A</strain>
    </source>
</reference>
<evidence type="ECO:0000313" key="3">
    <source>
        <dbReference type="Proteomes" id="UP000053989"/>
    </source>
</evidence>
<keyword evidence="3" id="KW-1185">Reference proteome</keyword>
<organism evidence="2 3">
    <name type="scientific">Scleroderma citrinum Foug A</name>
    <dbReference type="NCBI Taxonomy" id="1036808"/>
    <lineage>
        <taxon>Eukaryota</taxon>
        <taxon>Fungi</taxon>
        <taxon>Dikarya</taxon>
        <taxon>Basidiomycota</taxon>
        <taxon>Agaricomycotina</taxon>
        <taxon>Agaricomycetes</taxon>
        <taxon>Agaricomycetidae</taxon>
        <taxon>Boletales</taxon>
        <taxon>Sclerodermatineae</taxon>
        <taxon>Sclerodermataceae</taxon>
        <taxon>Scleroderma</taxon>
    </lineage>
</organism>
<name>A0A0C3CX98_9AGAM</name>
<protein>
    <recommendedName>
        <fullName evidence="4">Cyclase</fullName>
    </recommendedName>
</protein>
<dbReference type="PANTHER" id="PTHR31118:SF32">
    <property type="entry name" value="KYNURENINE FORMAMIDASE"/>
    <property type="match status" value="1"/>
</dbReference>
<evidence type="ECO:0000256" key="1">
    <source>
        <dbReference type="ARBA" id="ARBA00007865"/>
    </source>
</evidence>
<dbReference type="SUPFAM" id="SSF102198">
    <property type="entry name" value="Putative cyclase"/>
    <property type="match status" value="1"/>
</dbReference>
<dbReference type="InParanoid" id="A0A0C3CX98"/>
<sequence>MLPSSIVDLSHPLQDPMTCYPGDAGFKMKSACNFPIPNTPSQMVIVTHELTLSTHTGTHVDAPFHFFSDGAKLSEIPLDRFVGRVVVLDVRHAAHERGRIDWVDVDTACNKASLEQIGPRSEGKVDIVLLWTGWDAHWDTPTYYAHPYFSREVAESLRNMGAQVVGMDTLGPDETPGDSEAGEVNNEGFAVHEVLLGSGRIICENLRGIGALVGDEEVWISMVPLSVRGSDGSPVRAYGWRQQSY</sequence>
<dbReference type="GO" id="GO:0019441">
    <property type="term" value="P:L-tryptophan catabolic process to kynurenine"/>
    <property type="evidence" value="ECO:0007669"/>
    <property type="project" value="InterPro"/>
</dbReference>
<dbReference type="HOGENOM" id="CLU_030671_3_2_1"/>
<dbReference type="InterPro" id="IPR007325">
    <property type="entry name" value="KFase/CYL"/>
</dbReference>
<dbReference type="GO" id="GO:0004061">
    <property type="term" value="F:arylformamidase activity"/>
    <property type="evidence" value="ECO:0007669"/>
    <property type="project" value="InterPro"/>
</dbReference>
<dbReference type="AlphaFoldDB" id="A0A0C3CX98"/>
<reference evidence="3" key="2">
    <citation type="submission" date="2015-01" db="EMBL/GenBank/DDBJ databases">
        <title>Evolutionary Origins and Diversification of the Mycorrhizal Mutualists.</title>
        <authorList>
            <consortium name="DOE Joint Genome Institute"/>
            <consortium name="Mycorrhizal Genomics Consortium"/>
            <person name="Kohler A."/>
            <person name="Kuo A."/>
            <person name="Nagy L.G."/>
            <person name="Floudas D."/>
            <person name="Copeland A."/>
            <person name="Barry K.W."/>
            <person name="Cichocki N."/>
            <person name="Veneault-Fourrey C."/>
            <person name="LaButti K."/>
            <person name="Lindquist E.A."/>
            <person name="Lipzen A."/>
            <person name="Lundell T."/>
            <person name="Morin E."/>
            <person name="Murat C."/>
            <person name="Riley R."/>
            <person name="Ohm R."/>
            <person name="Sun H."/>
            <person name="Tunlid A."/>
            <person name="Henrissat B."/>
            <person name="Grigoriev I.V."/>
            <person name="Hibbett D.S."/>
            <person name="Martin F."/>
        </authorList>
    </citation>
    <scope>NUCLEOTIDE SEQUENCE [LARGE SCALE GENOMIC DNA]</scope>
    <source>
        <strain evidence="3">Foug A</strain>
    </source>
</reference>
<dbReference type="Proteomes" id="UP000053989">
    <property type="component" value="Unassembled WGS sequence"/>
</dbReference>
<dbReference type="OrthoDB" id="7108654at2759"/>
<gene>
    <name evidence="2" type="ORF">SCLCIDRAFT_139515</name>
</gene>
<dbReference type="STRING" id="1036808.A0A0C3CX98"/>
<proteinExistence type="inferred from homology"/>